<evidence type="ECO:0000256" key="1">
    <source>
        <dbReference type="SAM" id="SignalP"/>
    </source>
</evidence>
<keyword evidence="3" id="KW-1185">Reference proteome</keyword>
<dbReference type="Proteomes" id="UP000837857">
    <property type="component" value="Chromosome 28"/>
</dbReference>
<reference evidence="2" key="1">
    <citation type="submission" date="2022-03" db="EMBL/GenBank/DDBJ databases">
        <authorList>
            <person name="Martin H S."/>
        </authorList>
    </citation>
    <scope>NUCLEOTIDE SEQUENCE</scope>
</reference>
<evidence type="ECO:0000313" key="3">
    <source>
        <dbReference type="Proteomes" id="UP000837857"/>
    </source>
</evidence>
<name>A0ABN8IR24_9NEOP</name>
<accession>A0ABN8IR24</accession>
<protein>
    <submittedName>
        <fullName evidence="2">Uncharacterized protein</fullName>
    </submittedName>
</protein>
<feature type="non-terminal residue" evidence="2">
    <location>
        <position position="1"/>
    </location>
</feature>
<proteinExistence type="predicted"/>
<dbReference type="EMBL" id="OW152840">
    <property type="protein sequence ID" value="CAH2061972.1"/>
    <property type="molecule type" value="Genomic_DNA"/>
</dbReference>
<feature type="signal peptide" evidence="1">
    <location>
        <begin position="1"/>
        <end position="25"/>
    </location>
</feature>
<gene>
    <name evidence="2" type="ORF">IPOD504_LOCUS11605</name>
</gene>
<feature type="chain" id="PRO_5045432136" evidence="1">
    <location>
        <begin position="26"/>
        <end position="93"/>
    </location>
</feature>
<sequence>MSLKLGIFIILLISGFFPESQRALAECQGVNDCFNKLLKSHRQFVKASKTEKLKFYPYKKRSRQRKQMKHKSYYRDDIKFDDLYTEDIGFWKG</sequence>
<keyword evidence="1" id="KW-0732">Signal</keyword>
<evidence type="ECO:0000313" key="2">
    <source>
        <dbReference type="EMBL" id="CAH2061972.1"/>
    </source>
</evidence>
<organism evidence="2 3">
    <name type="scientific">Iphiclides podalirius</name>
    <name type="common">scarce swallowtail</name>
    <dbReference type="NCBI Taxonomy" id="110791"/>
    <lineage>
        <taxon>Eukaryota</taxon>
        <taxon>Metazoa</taxon>
        <taxon>Ecdysozoa</taxon>
        <taxon>Arthropoda</taxon>
        <taxon>Hexapoda</taxon>
        <taxon>Insecta</taxon>
        <taxon>Pterygota</taxon>
        <taxon>Neoptera</taxon>
        <taxon>Endopterygota</taxon>
        <taxon>Lepidoptera</taxon>
        <taxon>Glossata</taxon>
        <taxon>Ditrysia</taxon>
        <taxon>Papilionoidea</taxon>
        <taxon>Papilionidae</taxon>
        <taxon>Papilioninae</taxon>
        <taxon>Iphiclides</taxon>
    </lineage>
</organism>